<dbReference type="InterPro" id="IPR011009">
    <property type="entry name" value="Kinase-like_dom_sf"/>
</dbReference>
<gene>
    <name evidence="1" type="ORF">WJX73_005317</name>
</gene>
<evidence type="ECO:0000313" key="1">
    <source>
        <dbReference type="EMBL" id="KAK9802739.1"/>
    </source>
</evidence>
<dbReference type="SUPFAM" id="SSF56112">
    <property type="entry name" value="Protein kinase-like (PK-like)"/>
    <property type="match status" value="1"/>
</dbReference>
<comment type="caution">
    <text evidence="1">The sequence shown here is derived from an EMBL/GenBank/DDBJ whole genome shotgun (WGS) entry which is preliminary data.</text>
</comment>
<accession>A0AAW1P3J8</accession>
<proteinExistence type="predicted"/>
<dbReference type="Gene3D" id="1.10.510.10">
    <property type="entry name" value="Transferase(Phosphotransferase) domain 1"/>
    <property type="match status" value="1"/>
</dbReference>
<dbReference type="EMBL" id="JALJOQ010000068">
    <property type="protein sequence ID" value="KAK9802739.1"/>
    <property type="molecule type" value="Genomic_DNA"/>
</dbReference>
<organism evidence="1 2">
    <name type="scientific">Symbiochloris irregularis</name>
    <dbReference type="NCBI Taxonomy" id="706552"/>
    <lineage>
        <taxon>Eukaryota</taxon>
        <taxon>Viridiplantae</taxon>
        <taxon>Chlorophyta</taxon>
        <taxon>core chlorophytes</taxon>
        <taxon>Trebouxiophyceae</taxon>
        <taxon>Trebouxiales</taxon>
        <taxon>Trebouxiaceae</taxon>
        <taxon>Symbiochloris</taxon>
    </lineage>
</organism>
<keyword evidence="2" id="KW-1185">Reference proteome</keyword>
<evidence type="ECO:0008006" key="3">
    <source>
        <dbReference type="Google" id="ProtNLM"/>
    </source>
</evidence>
<protein>
    <recommendedName>
        <fullName evidence="3">Protein kinase domain-containing protein</fullName>
    </recommendedName>
</protein>
<reference evidence="1 2" key="1">
    <citation type="journal article" date="2024" name="Nat. Commun.">
        <title>Phylogenomics reveals the evolutionary origins of lichenization in chlorophyte algae.</title>
        <authorList>
            <person name="Puginier C."/>
            <person name="Libourel C."/>
            <person name="Otte J."/>
            <person name="Skaloud P."/>
            <person name="Haon M."/>
            <person name="Grisel S."/>
            <person name="Petersen M."/>
            <person name="Berrin J.G."/>
            <person name="Delaux P.M."/>
            <person name="Dal Grande F."/>
            <person name="Keller J."/>
        </authorList>
    </citation>
    <scope>NUCLEOTIDE SEQUENCE [LARGE SCALE GENOMIC DNA]</scope>
    <source>
        <strain evidence="1 2">SAG 2036</strain>
    </source>
</reference>
<sequence length="175" mass="19748">MHVPHDYVDAVIEVYRVLHACNIPGVVQCSSLQVDGAHYCLAARQSRRNHPLAKCKQTAPHSHSVRLLLTPVGANTRPQDLPEVLTFTQELLGTLGKLHKAGLVHRDICLANIIRHERWYLIDFEVAASVNSPIWWTCEALYLDPGTPWTAAMDLGMLEEALRKLPEESLWKELE</sequence>
<dbReference type="AlphaFoldDB" id="A0AAW1P3J8"/>
<name>A0AAW1P3J8_9CHLO</name>
<evidence type="ECO:0000313" key="2">
    <source>
        <dbReference type="Proteomes" id="UP001465755"/>
    </source>
</evidence>
<dbReference type="Proteomes" id="UP001465755">
    <property type="component" value="Unassembled WGS sequence"/>
</dbReference>